<reference evidence="7 8" key="1">
    <citation type="submission" date="2017-06" db="EMBL/GenBank/DDBJ databases">
        <title>Genome sequencing of cyanobaciteial culture collection at National Institute for Environmental Studies (NIES).</title>
        <authorList>
            <person name="Hirose Y."/>
            <person name="Shimura Y."/>
            <person name="Fujisawa T."/>
            <person name="Nakamura Y."/>
            <person name="Kawachi M."/>
        </authorList>
    </citation>
    <scope>NUCLEOTIDE SEQUENCE [LARGE SCALE GENOMIC DNA]</scope>
    <source>
        <strain evidence="7 8">NIES-267</strain>
    </source>
</reference>
<evidence type="ECO:0000256" key="2">
    <source>
        <dbReference type="ARBA" id="ARBA00023004"/>
    </source>
</evidence>
<protein>
    <submittedName>
        <fullName evidence="7">Transcriptional regulator</fullName>
    </submittedName>
</protein>
<feature type="compositionally biased region" description="Basic residues" evidence="4">
    <location>
        <begin position="453"/>
        <end position="470"/>
    </location>
</feature>
<accession>A0A1Z4LYG4</accession>
<feature type="region of interest" description="Disordered" evidence="4">
    <location>
        <begin position="449"/>
        <end position="471"/>
    </location>
</feature>
<dbReference type="Gene3D" id="3.30.70.20">
    <property type="match status" value="1"/>
</dbReference>
<dbReference type="EMBL" id="AP018227">
    <property type="protein sequence ID" value="BAY86285.1"/>
    <property type="molecule type" value="Genomic_DNA"/>
</dbReference>
<proteinExistence type="predicted"/>
<dbReference type="InterPro" id="IPR010982">
    <property type="entry name" value="Lambda_DNA-bd_dom_sf"/>
</dbReference>
<keyword evidence="3" id="KW-0411">Iron-sulfur</keyword>
<dbReference type="OrthoDB" id="9800445at2"/>
<evidence type="ECO:0000313" key="7">
    <source>
        <dbReference type="EMBL" id="BAY86285.1"/>
    </source>
</evidence>
<dbReference type="SUPFAM" id="SSF54862">
    <property type="entry name" value="4Fe-4S ferredoxins"/>
    <property type="match status" value="1"/>
</dbReference>
<feature type="domain" description="HTH cro/C1-type" evidence="5">
    <location>
        <begin position="481"/>
        <end position="519"/>
    </location>
</feature>
<dbReference type="PROSITE" id="PS00198">
    <property type="entry name" value="4FE4S_FER_1"/>
    <property type="match status" value="1"/>
</dbReference>
<dbReference type="GO" id="GO:0003677">
    <property type="term" value="F:DNA binding"/>
    <property type="evidence" value="ECO:0007669"/>
    <property type="project" value="InterPro"/>
</dbReference>
<evidence type="ECO:0000313" key="8">
    <source>
        <dbReference type="Proteomes" id="UP000218418"/>
    </source>
</evidence>
<dbReference type="GO" id="GO:0051536">
    <property type="term" value="F:iron-sulfur cluster binding"/>
    <property type="evidence" value="ECO:0007669"/>
    <property type="project" value="UniProtKB-KW"/>
</dbReference>
<dbReference type="PROSITE" id="PS50943">
    <property type="entry name" value="HTH_CROC1"/>
    <property type="match status" value="1"/>
</dbReference>
<organism evidence="7 8">
    <name type="scientific">Calothrix parasitica NIES-267</name>
    <dbReference type="NCBI Taxonomy" id="1973488"/>
    <lineage>
        <taxon>Bacteria</taxon>
        <taxon>Bacillati</taxon>
        <taxon>Cyanobacteriota</taxon>
        <taxon>Cyanophyceae</taxon>
        <taxon>Nostocales</taxon>
        <taxon>Calotrichaceae</taxon>
        <taxon>Calothrix</taxon>
    </lineage>
</organism>
<evidence type="ECO:0000259" key="5">
    <source>
        <dbReference type="PROSITE" id="PS50943"/>
    </source>
</evidence>
<dbReference type="CDD" id="cd00093">
    <property type="entry name" value="HTH_XRE"/>
    <property type="match status" value="1"/>
</dbReference>
<dbReference type="Proteomes" id="UP000218418">
    <property type="component" value="Chromosome"/>
</dbReference>
<dbReference type="AlphaFoldDB" id="A0A1Z4LYG4"/>
<keyword evidence="1" id="KW-0479">Metal-binding</keyword>
<keyword evidence="2" id="KW-0408">Iron</keyword>
<evidence type="ECO:0000256" key="1">
    <source>
        <dbReference type="ARBA" id="ARBA00022723"/>
    </source>
</evidence>
<dbReference type="InterPro" id="IPR017900">
    <property type="entry name" value="4Fe4S_Fe_S_CS"/>
</dbReference>
<dbReference type="Pfam" id="PF13560">
    <property type="entry name" value="HTH_31"/>
    <property type="match status" value="1"/>
</dbReference>
<sequence>MPYTISNNSCAGCDKCRFQCPTGAIKIDNGEYWIDPHLCNNCEGYYSEPQCASACPNKSPMPLQVKKGRCKIDDRELTSSDLFFNGKSNPFASGIPIWEACNVLSQRTSLPWVIDENNQIFYSKQINQGKGKIAFHINSDSEECGFAKDLEVIEALDIRAACVHLIFAAYATFAEKPWEEEFVIDDKQIEKYLGLEKRKDLNKTTKLALMKSLVLQASSLMLSIDLPEQGRIKPISLEKTKLWDLLGIQHHFQHDELGCKYLIGLTFRVQAGDWAKHFLNKEACKERTAFYQYGNLPKSLLTTVMSIWQQHEGAARLMMWLMFKAKMGKQQRITIPTLMRVAYGERKVAIACRKREERKRLLRTYESDLETLSHHGMKPIFDPVTYPEPIQPLWSKLADIPEDPDEAIEFWINDGDEGRRLTDVSPRGKWKMLMNARILAFEMAPQWDQPNLKAKKKQQRTSSTNKRRNIKTAGGLLGEQIRLARKNLSISQRELARLMGKSQSWIRDIENGRLKVKIEDQLVLRKVLKIA</sequence>
<dbReference type="SUPFAM" id="SSF47413">
    <property type="entry name" value="lambda repressor-like DNA-binding domains"/>
    <property type="match status" value="1"/>
</dbReference>
<gene>
    <name evidence="7" type="primary">patB</name>
    <name evidence="7" type="ORF">NIES267_57910</name>
</gene>
<name>A0A1Z4LYG4_9CYAN</name>
<dbReference type="InterPro" id="IPR001387">
    <property type="entry name" value="Cro/C1-type_HTH"/>
</dbReference>
<dbReference type="InterPro" id="IPR017896">
    <property type="entry name" value="4Fe4S_Fe-S-bd"/>
</dbReference>
<dbReference type="PROSITE" id="PS51379">
    <property type="entry name" value="4FE4S_FER_2"/>
    <property type="match status" value="1"/>
</dbReference>
<evidence type="ECO:0000256" key="3">
    <source>
        <dbReference type="ARBA" id="ARBA00023014"/>
    </source>
</evidence>
<dbReference type="Gene3D" id="1.10.260.40">
    <property type="entry name" value="lambda repressor-like DNA-binding domains"/>
    <property type="match status" value="1"/>
</dbReference>
<evidence type="ECO:0000256" key="4">
    <source>
        <dbReference type="SAM" id="MobiDB-lite"/>
    </source>
</evidence>
<feature type="domain" description="4Fe-4S ferredoxin-type" evidence="6">
    <location>
        <begin position="1"/>
        <end position="30"/>
    </location>
</feature>
<keyword evidence="8" id="KW-1185">Reference proteome</keyword>
<dbReference type="SMART" id="SM00530">
    <property type="entry name" value="HTH_XRE"/>
    <property type="match status" value="1"/>
</dbReference>
<evidence type="ECO:0000259" key="6">
    <source>
        <dbReference type="PROSITE" id="PS51379"/>
    </source>
</evidence>
<dbReference type="GO" id="GO:0046872">
    <property type="term" value="F:metal ion binding"/>
    <property type="evidence" value="ECO:0007669"/>
    <property type="project" value="UniProtKB-KW"/>
</dbReference>